<evidence type="ECO:0000313" key="1">
    <source>
        <dbReference type="EMBL" id="MBB6133606.1"/>
    </source>
</evidence>
<gene>
    <name evidence="1" type="ORF">HD842_001717</name>
</gene>
<evidence type="ECO:0008006" key="3">
    <source>
        <dbReference type="Google" id="ProtNLM"/>
    </source>
</evidence>
<keyword evidence="2" id="KW-1185">Reference proteome</keyword>
<name>A0A7W9WZB1_9BURK</name>
<dbReference type="EMBL" id="JACHBX010000001">
    <property type="protein sequence ID" value="MBB6133606.1"/>
    <property type="molecule type" value="Genomic_DNA"/>
</dbReference>
<dbReference type="PROSITE" id="PS51257">
    <property type="entry name" value="PROKAR_LIPOPROTEIN"/>
    <property type="match status" value="1"/>
</dbReference>
<evidence type="ECO:0000313" key="2">
    <source>
        <dbReference type="Proteomes" id="UP000540787"/>
    </source>
</evidence>
<comment type="caution">
    <text evidence="1">The sequence shown here is derived from an EMBL/GenBank/DDBJ whole genome shotgun (WGS) entry which is preliminary data.</text>
</comment>
<reference evidence="1 2" key="1">
    <citation type="submission" date="2020-08" db="EMBL/GenBank/DDBJ databases">
        <title>The Agave Microbiome: Exploring the role of microbial communities in plant adaptations to desert environments.</title>
        <authorList>
            <person name="Partida-Martinez L.P."/>
        </authorList>
    </citation>
    <scope>NUCLEOTIDE SEQUENCE [LARGE SCALE GENOMIC DNA]</scope>
    <source>
        <strain evidence="1 2">AT3.2</strain>
    </source>
</reference>
<protein>
    <recommendedName>
        <fullName evidence="3">EexN family lipoprotein</fullName>
    </recommendedName>
</protein>
<dbReference type="Proteomes" id="UP000540787">
    <property type="component" value="Unassembled WGS sequence"/>
</dbReference>
<proteinExistence type="predicted"/>
<organism evidence="1 2">
    <name type="scientific">Massilia aurea</name>
    <dbReference type="NCBI Taxonomy" id="373040"/>
    <lineage>
        <taxon>Bacteria</taxon>
        <taxon>Pseudomonadati</taxon>
        <taxon>Pseudomonadota</taxon>
        <taxon>Betaproteobacteria</taxon>
        <taxon>Burkholderiales</taxon>
        <taxon>Oxalobacteraceae</taxon>
        <taxon>Telluria group</taxon>
        <taxon>Massilia</taxon>
    </lineage>
</organism>
<accession>A0A7W9WZB1</accession>
<dbReference type="AlphaFoldDB" id="A0A7W9WZB1"/>
<dbReference type="InterPro" id="IPR047937">
    <property type="entry name" value="Eex_IncN-like"/>
</dbReference>
<dbReference type="NCBIfam" id="NF033894">
    <property type="entry name" value="Eex_IncN"/>
    <property type="match status" value="1"/>
</dbReference>
<sequence length="89" mass="9762">MMKKNVLIFATLGTLSFLVGCNDEKISEPTQTVDWYKSHHAELKDVLAKCKNNPGELAATPNCVNAKLADKQLSMGDSNKAIKPKPLTF</sequence>